<dbReference type="Gene3D" id="3.40.50.720">
    <property type="entry name" value="NAD(P)-binding Rossmann-like Domain"/>
    <property type="match status" value="1"/>
</dbReference>
<name>A0A401ZKC3_9CHLR</name>
<dbReference type="AlphaFoldDB" id="A0A401ZKC3"/>
<evidence type="ECO:0000313" key="3">
    <source>
        <dbReference type="Proteomes" id="UP000287224"/>
    </source>
</evidence>
<dbReference type="SUPFAM" id="SSF51735">
    <property type="entry name" value="NAD(P)-binding Rossmann-fold domains"/>
    <property type="match status" value="1"/>
</dbReference>
<dbReference type="Proteomes" id="UP000287224">
    <property type="component" value="Unassembled WGS sequence"/>
</dbReference>
<proteinExistence type="predicted"/>
<dbReference type="Pfam" id="PF13460">
    <property type="entry name" value="NAD_binding_10"/>
    <property type="match status" value="1"/>
</dbReference>
<evidence type="ECO:0000259" key="1">
    <source>
        <dbReference type="Pfam" id="PF13460"/>
    </source>
</evidence>
<dbReference type="InterPro" id="IPR051606">
    <property type="entry name" value="Polyketide_Oxido-like"/>
</dbReference>
<sequence>MRILLLGATGRVGSHIIEYALAADHQITAIARNQSKIQVSSPDLTVVEGDIQRPQAWIDQLSSETFDTLINVVGGDVFKPSTVVTDSVRAALAATEQLSIGRYLGITGVAEMPTCGLGGSITAALLRRSPIRHAVRDHDTAYALVQQAAVDWVLAGCPYIRDGRHTASYKMAPDCFPGGFKIISPADVADFLVKEASERRYSRQIVGIWN</sequence>
<feature type="domain" description="NAD(P)-binding" evidence="1">
    <location>
        <begin position="7"/>
        <end position="196"/>
    </location>
</feature>
<dbReference type="InterPro" id="IPR036291">
    <property type="entry name" value="NAD(P)-bd_dom_sf"/>
</dbReference>
<evidence type="ECO:0000313" key="2">
    <source>
        <dbReference type="EMBL" id="GCE07306.1"/>
    </source>
</evidence>
<dbReference type="PANTHER" id="PTHR43355:SF2">
    <property type="entry name" value="FLAVIN REDUCTASE (NADPH)"/>
    <property type="match status" value="1"/>
</dbReference>
<comment type="caution">
    <text evidence="2">The sequence shown here is derived from an EMBL/GenBank/DDBJ whole genome shotgun (WGS) entry which is preliminary data.</text>
</comment>
<dbReference type="EMBL" id="BIFQ01000001">
    <property type="protein sequence ID" value="GCE07306.1"/>
    <property type="molecule type" value="Genomic_DNA"/>
</dbReference>
<dbReference type="GO" id="GO:0016646">
    <property type="term" value="F:oxidoreductase activity, acting on the CH-NH group of donors, NAD or NADP as acceptor"/>
    <property type="evidence" value="ECO:0007669"/>
    <property type="project" value="TreeGrafter"/>
</dbReference>
<protein>
    <submittedName>
        <fullName evidence="2">Oxidoreductase</fullName>
    </submittedName>
</protein>
<keyword evidence="3" id="KW-1185">Reference proteome</keyword>
<organism evidence="2 3">
    <name type="scientific">Dictyobacter aurantiacus</name>
    <dbReference type="NCBI Taxonomy" id="1936993"/>
    <lineage>
        <taxon>Bacteria</taxon>
        <taxon>Bacillati</taxon>
        <taxon>Chloroflexota</taxon>
        <taxon>Ktedonobacteria</taxon>
        <taxon>Ktedonobacterales</taxon>
        <taxon>Dictyobacteraceae</taxon>
        <taxon>Dictyobacter</taxon>
    </lineage>
</organism>
<accession>A0A401ZKC3</accession>
<gene>
    <name evidence="2" type="ORF">KDAU_46350</name>
</gene>
<reference evidence="3" key="1">
    <citation type="submission" date="2018-12" db="EMBL/GenBank/DDBJ databases">
        <title>Tengunoibacter tsumagoiensis gen. nov., sp. nov., Dictyobacter kobayashii sp. nov., D. alpinus sp. nov., and D. joshuensis sp. nov. and description of Dictyobacteraceae fam. nov. within the order Ktedonobacterales isolated from Tengu-no-mugimeshi.</title>
        <authorList>
            <person name="Wang C.M."/>
            <person name="Zheng Y."/>
            <person name="Sakai Y."/>
            <person name="Toyoda A."/>
            <person name="Minakuchi Y."/>
            <person name="Abe K."/>
            <person name="Yokota A."/>
            <person name="Yabe S."/>
        </authorList>
    </citation>
    <scope>NUCLEOTIDE SEQUENCE [LARGE SCALE GENOMIC DNA]</scope>
    <source>
        <strain evidence="3">S-27</strain>
    </source>
</reference>
<dbReference type="RefSeq" id="WP_126598462.1">
    <property type="nucleotide sequence ID" value="NZ_BIFQ01000001.1"/>
</dbReference>
<dbReference type="PANTHER" id="PTHR43355">
    <property type="entry name" value="FLAVIN REDUCTASE (NADPH)"/>
    <property type="match status" value="1"/>
</dbReference>
<dbReference type="InterPro" id="IPR016040">
    <property type="entry name" value="NAD(P)-bd_dom"/>
</dbReference>
<dbReference type="OrthoDB" id="9785372at2"/>